<feature type="coiled-coil region" evidence="1">
    <location>
        <begin position="1"/>
        <end position="49"/>
    </location>
</feature>
<evidence type="ECO:0000313" key="4">
    <source>
        <dbReference type="Proteomes" id="UP001497623"/>
    </source>
</evidence>
<feature type="region of interest" description="Disordered" evidence="2">
    <location>
        <begin position="56"/>
        <end position="91"/>
    </location>
</feature>
<evidence type="ECO:0000256" key="1">
    <source>
        <dbReference type="SAM" id="Coils"/>
    </source>
</evidence>
<proteinExistence type="predicted"/>
<gene>
    <name evidence="3" type="ORF">MNOR_LOCUS24221</name>
</gene>
<dbReference type="AlphaFoldDB" id="A0AAV2RHS0"/>
<feature type="non-terminal residue" evidence="3">
    <location>
        <position position="149"/>
    </location>
</feature>
<name>A0AAV2RHS0_MEGNR</name>
<dbReference type="Proteomes" id="UP001497623">
    <property type="component" value="Unassembled WGS sequence"/>
</dbReference>
<keyword evidence="4" id="KW-1185">Reference proteome</keyword>
<organism evidence="3 4">
    <name type="scientific">Meganyctiphanes norvegica</name>
    <name type="common">Northern krill</name>
    <name type="synonym">Thysanopoda norvegica</name>
    <dbReference type="NCBI Taxonomy" id="48144"/>
    <lineage>
        <taxon>Eukaryota</taxon>
        <taxon>Metazoa</taxon>
        <taxon>Ecdysozoa</taxon>
        <taxon>Arthropoda</taxon>
        <taxon>Crustacea</taxon>
        <taxon>Multicrustacea</taxon>
        <taxon>Malacostraca</taxon>
        <taxon>Eumalacostraca</taxon>
        <taxon>Eucarida</taxon>
        <taxon>Euphausiacea</taxon>
        <taxon>Euphausiidae</taxon>
        <taxon>Meganyctiphanes</taxon>
    </lineage>
</organism>
<comment type="caution">
    <text evidence="3">The sequence shown here is derived from an EMBL/GenBank/DDBJ whole genome shotgun (WGS) entry which is preliminary data.</text>
</comment>
<evidence type="ECO:0000313" key="3">
    <source>
        <dbReference type="EMBL" id="CAL4124085.1"/>
    </source>
</evidence>
<keyword evidence="1" id="KW-0175">Coiled coil</keyword>
<dbReference type="EMBL" id="CAXKWB010022054">
    <property type="protein sequence ID" value="CAL4124085.1"/>
    <property type="molecule type" value="Genomic_DNA"/>
</dbReference>
<accession>A0AAV2RHS0</accession>
<sequence>MKESKERKKERKEEIEHREKMLEIELRKLKIEEEKLEVERERNSILQKQFQTGTRSEVPLGVQHSSWPGNLRQVPSEVQHSSRTAPKYQVPSEVQHSTMTCLRCTLICDAESILLTIAWPEEKIFAIFPIRTQRLGRDDNTWLQIRKGE</sequence>
<protein>
    <submittedName>
        <fullName evidence="3">Uncharacterized protein</fullName>
    </submittedName>
</protein>
<evidence type="ECO:0000256" key="2">
    <source>
        <dbReference type="SAM" id="MobiDB-lite"/>
    </source>
</evidence>
<reference evidence="3 4" key="1">
    <citation type="submission" date="2024-05" db="EMBL/GenBank/DDBJ databases">
        <authorList>
            <person name="Wallberg A."/>
        </authorList>
    </citation>
    <scope>NUCLEOTIDE SEQUENCE [LARGE SCALE GENOMIC DNA]</scope>
</reference>